<dbReference type="RefSeq" id="WP_167672229.1">
    <property type="nucleotide sequence ID" value="NZ_JAATJS010000002.1"/>
</dbReference>
<keyword evidence="1" id="KW-0812">Transmembrane</keyword>
<dbReference type="Proteomes" id="UP000707352">
    <property type="component" value="Unassembled WGS sequence"/>
</dbReference>
<feature type="transmembrane region" description="Helical" evidence="1">
    <location>
        <begin position="125"/>
        <end position="144"/>
    </location>
</feature>
<gene>
    <name evidence="2" type="ORF">HB375_06890</name>
</gene>
<evidence type="ECO:0000313" key="3">
    <source>
        <dbReference type="Proteomes" id="UP000707352"/>
    </source>
</evidence>
<proteinExistence type="predicted"/>
<name>A0ABX0V922_9HYPH</name>
<keyword evidence="3" id="KW-1185">Reference proteome</keyword>
<evidence type="ECO:0000313" key="2">
    <source>
        <dbReference type="EMBL" id="NIX76343.1"/>
    </source>
</evidence>
<sequence>MELVKTINNQDIDFWTWRGFVNATWVVTKASGGSAETVQAKKTIEVRILGEDGSKRTVTLPDTVKVTPHDDVSLVYARKVTDERGPLVGLVNHTINRTWAFPRGSGPVDYRHPFPLAAVKMLERITLFAAAFVLSGLTMLWLRYQAELDYSLSSWAVTGIVELGLLWLLKFAADRRQVNIDETVVDEVEQILKKVSYEPPREVPEPDAA</sequence>
<dbReference type="EMBL" id="JAATJS010000002">
    <property type="protein sequence ID" value="NIX76343.1"/>
    <property type="molecule type" value="Genomic_DNA"/>
</dbReference>
<protein>
    <submittedName>
        <fullName evidence="2">Uncharacterized protein</fullName>
    </submittedName>
</protein>
<organism evidence="2 3">
    <name type="scientific">Microvirga terricola</name>
    <dbReference type="NCBI Taxonomy" id="2719797"/>
    <lineage>
        <taxon>Bacteria</taxon>
        <taxon>Pseudomonadati</taxon>
        <taxon>Pseudomonadota</taxon>
        <taxon>Alphaproteobacteria</taxon>
        <taxon>Hyphomicrobiales</taxon>
        <taxon>Methylobacteriaceae</taxon>
        <taxon>Microvirga</taxon>
    </lineage>
</organism>
<feature type="transmembrane region" description="Helical" evidence="1">
    <location>
        <begin position="150"/>
        <end position="169"/>
    </location>
</feature>
<keyword evidence="1" id="KW-0472">Membrane</keyword>
<reference evidence="2 3" key="1">
    <citation type="submission" date="2020-03" db="EMBL/GenBank/DDBJ databases">
        <title>The genome sequence of Microvirga sp. c23x22.</title>
        <authorList>
            <person name="Zhang X."/>
        </authorList>
    </citation>
    <scope>NUCLEOTIDE SEQUENCE [LARGE SCALE GENOMIC DNA]</scope>
    <source>
        <strain evidence="3">c23x22</strain>
    </source>
</reference>
<evidence type="ECO:0000256" key="1">
    <source>
        <dbReference type="SAM" id="Phobius"/>
    </source>
</evidence>
<comment type="caution">
    <text evidence="2">The sequence shown here is derived from an EMBL/GenBank/DDBJ whole genome shotgun (WGS) entry which is preliminary data.</text>
</comment>
<accession>A0ABX0V922</accession>
<keyword evidence="1" id="KW-1133">Transmembrane helix</keyword>